<feature type="domain" description="DC1" evidence="2">
    <location>
        <begin position="14"/>
        <end position="57"/>
    </location>
</feature>
<dbReference type="EMBL" id="OU466860">
    <property type="protein sequence ID" value="CAH2058877.1"/>
    <property type="molecule type" value="Genomic_DNA"/>
</dbReference>
<dbReference type="PANTHER" id="PTHR47841:SF6">
    <property type="entry name" value="CYSTEINE_HISTIDINE-RICH C1 DOMAIN FAMILY PROTEIN-RELATED"/>
    <property type="match status" value="1"/>
</dbReference>
<dbReference type="SUPFAM" id="SSF57889">
    <property type="entry name" value="Cysteine-rich domain"/>
    <property type="match status" value="2"/>
</dbReference>
<proteinExistence type="predicted"/>
<evidence type="ECO:0000259" key="2">
    <source>
        <dbReference type="Pfam" id="PF03107"/>
    </source>
</evidence>
<dbReference type="Pfam" id="PF03107">
    <property type="entry name" value="C1_2"/>
    <property type="match status" value="3"/>
</dbReference>
<sequence>MPSLRREEQVVQHFSHIHPLTKVDGFGGFICNGCKTYGFGKTYRCIPCNYDLHEYCATCPPTLLSFMHPQHELRLVFKGPAQTPQDRRGCNICHELAEGLYYQCEPCGFDVHPLCSQLPQHVSHVPHPAHPLELSDRGASNICMVCHRAIQSWRYKCGPCRLDVHMECVNSSASAARGVQQRSFWPQPNIQPQYHQPQQPYFQHSQYHQPYHNHGWGLYNQGQPQDQPSGLSTGKKMFSILLALTVDVVSELIVDTAFGALSDSTEWGRP</sequence>
<name>A0AAU9S5T5_THLAR</name>
<feature type="domain" description="DC1" evidence="2">
    <location>
        <begin position="67"/>
        <end position="115"/>
    </location>
</feature>
<feature type="domain" description="DC1" evidence="2">
    <location>
        <begin position="127"/>
        <end position="169"/>
    </location>
</feature>
<gene>
    <name evidence="3" type="ORF">TAV2_LOCUS14755</name>
</gene>
<dbReference type="PANTHER" id="PTHR47841">
    <property type="entry name" value="DIACYLGLYCEROL KINASE THETA-LIKE-RELATED"/>
    <property type="match status" value="1"/>
</dbReference>
<accession>A0AAU9S5T5</accession>
<dbReference type="InterPro" id="IPR046349">
    <property type="entry name" value="C1-like_sf"/>
</dbReference>
<keyword evidence="1" id="KW-0677">Repeat</keyword>
<dbReference type="Proteomes" id="UP000836841">
    <property type="component" value="Chromosome 4"/>
</dbReference>
<protein>
    <recommendedName>
        <fullName evidence="2">DC1 domain-containing protein</fullName>
    </recommendedName>
</protein>
<organism evidence="3 4">
    <name type="scientific">Thlaspi arvense</name>
    <name type="common">Field penny-cress</name>
    <dbReference type="NCBI Taxonomy" id="13288"/>
    <lineage>
        <taxon>Eukaryota</taxon>
        <taxon>Viridiplantae</taxon>
        <taxon>Streptophyta</taxon>
        <taxon>Embryophyta</taxon>
        <taxon>Tracheophyta</taxon>
        <taxon>Spermatophyta</taxon>
        <taxon>Magnoliopsida</taxon>
        <taxon>eudicotyledons</taxon>
        <taxon>Gunneridae</taxon>
        <taxon>Pentapetalae</taxon>
        <taxon>rosids</taxon>
        <taxon>malvids</taxon>
        <taxon>Brassicales</taxon>
        <taxon>Brassicaceae</taxon>
        <taxon>Thlaspideae</taxon>
        <taxon>Thlaspi</taxon>
    </lineage>
</organism>
<dbReference type="InterPro" id="IPR004146">
    <property type="entry name" value="DC1"/>
</dbReference>
<reference evidence="3 4" key="1">
    <citation type="submission" date="2022-03" db="EMBL/GenBank/DDBJ databases">
        <authorList>
            <person name="Nunn A."/>
            <person name="Chopra R."/>
            <person name="Nunn A."/>
            <person name="Contreras Garrido A."/>
        </authorList>
    </citation>
    <scope>NUCLEOTIDE SEQUENCE [LARGE SCALE GENOMIC DNA]</scope>
</reference>
<keyword evidence="4" id="KW-1185">Reference proteome</keyword>
<evidence type="ECO:0000313" key="3">
    <source>
        <dbReference type="EMBL" id="CAH2058877.1"/>
    </source>
</evidence>
<dbReference type="AlphaFoldDB" id="A0AAU9S5T5"/>
<evidence type="ECO:0000256" key="1">
    <source>
        <dbReference type="ARBA" id="ARBA00022737"/>
    </source>
</evidence>
<evidence type="ECO:0000313" key="4">
    <source>
        <dbReference type="Proteomes" id="UP000836841"/>
    </source>
</evidence>